<protein>
    <submittedName>
        <fullName evidence="3">Uncharacterized protein</fullName>
    </submittedName>
</protein>
<proteinExistence type="predicted"/>
<accession>A0A0D3KAJ2</accession>
<organism evidence="3 4">
    <name type="scientific">Emiliania huxleyi (strain CCMP1516)</name>
    <dbReference type="NCBI Taxonomy" id="280463"/>
    <lineage>
        <taxon>Eukaryota</taxon>
        <taxon>Haptista</taxon>
        <taxon>Haptophyta</taxon>
        <taxon>Prymnesiophyceae</taxon>
        <taxon>Isochrysidales</taxon>
        <taxon>Noelaerhabdaceae</taxon>
        <taxon>Emiliania</taxon>
    </lineage>
</organism>
<dbReference type="PaxDb" id="2903-EOD32777"/>
<keyword evidence="1" id="KW-0175">Coiled coil</keyword>
<feature type="region of interest" description="Disordered" evidence="2">
    <location>
        <begin position="485"/>
        <end position="524"/>
    </location>
</feature>
<name>A0A0D3KAJ2_EMIH1</name>
<dbReference type="HOGENOM" id="CLU_520191_0_0_1"/>
<reference evidence="3" key="2">
    <citation type="submission" date="2024-10" db="UniProtKB">
        <authorList>
            <consortium name="EnsemblProtists"/>
        </authorList>
    </citation>
    <scope>IDENTIFICATION</scope>
</reference>
<feature type="compositionally biased region" description="Low complexity" evidence="2">
    <location>
        <begin position="208"/>
        <end position="219"/>
    </location>
</feature>
<dbReference type="InterPro" id="IPR036047">
    <property type="entry name" value="F-box-like_dom_sf"/>
</dbReference>
<keyword evidence="4" id="KW-1185">Reference proteome</keyword>
<evidence type="ECO:0000313" key="4">
    <source>
        <dbReference type="Proteomes" id="UP000013827"/>
    </source>
</evidence>
<dbReference type="KEGG" id="ehx:EMIHUDRAFT_230361"/>
<dbReference type="Proteomes" id="UP000013827">
    <property type="component" value="Unassembled WGS sequence"/>
</dbReference>
<sequence length="524" mass="55822">MPAPSVAAAPTDGPVLGTRILQSEACADAQFVIAALLPPRDAAALSGVNKDYYFIARSPLIWASHVQHIRKTNPEVQAPLAVYDDPYEEYKGLRAAGERHSAEELVSHVKSFKEKELLLLRTFGTVTEPGTESATFEPNGPISLPVPAQLALELLFALDNVPSSKAAPVTGDVYAKVASILSVNKTSLRNLRDKTVGNTRRPLDLARRLAAPFGAPAEEGGSKRGRRAGKARKAAAPALDGATVGPAPDPERRPLPPVALPRGGAERLQQRNVALVARMDAEAEAHAATATSLRVEQRARAQLTAEVQRLRERLQDAAHVSDQQRLAANARIDTLNGTIQRMQAQAERLRLAAASARAAEQAAREGRGEAQLRAFLGQEHQRRLAAERRVDELAQLLAASEWRGSLAEQACLAAEQRAAGAEAGQRSAEAAAAEARAREAASSSSRSKALKRRYAAEALEQSQTGKISPSKRAVVAAVVGRPEVGDAIMGSGSRRRRHGADCRSSQPAEKGQCAVGIASGERRD</sequence>
<feature type="coiled-coil region" evidence="1">
    <location>
        <begin position="293"/>
        <end position="359"/>
    </location>
</feature>
<dbReference type="RefSeq" id="XP_005785206.1">
    <property type="nucleotide sequence ID" value="XM_005785149.1"/>
</dbReference>
<dbReference type="AlphaFoldDB" id="A0A0D3KAJ2"/>
<evidence type="ECO:0000256" key="1">
    <source>
        <dbReference type="SAM" id="Coils"/>
    </source>
</evidence>
<feature type="region of interest" description="Disordered" evidence="2">
    <location>
        <begin position="438"/>
        <end position="473"/>
    </location>
</feature>
<dbReference type="GeneID" id="17278049"/>
<evidence type="ECO:0000313" key="3">
    <source>
        <dbReference type="EnsemblProtists" id="EOD32777"/>
    </source>
</evidence>
<feature type="compositionally biased region" description="Basic residues" evidence="2">
    <location>
        <begin position="223"/>
        <end position="233"/>
    </location>
</feature>
<feature type="compositionally biased region" description="Low complexity" evidence="2">
    <location>
        <begin position="438"/>
        <end position="447"/>
    </location>
</feature>
<feature type="region of interest" description="Disordered" evidence="2">
    <location>
        <begin position="207"/>
        <end position="266"/>
    </location>
</feature>
<dbReference type="SUPFAM" id="SSF81383">
    <property type="entry name" value="F-box domain"/>
    <property type="match status" value="1"/>
</dbReference>
<evidence type="ECO:0000256" key="2">
    <source>
        <dbReference type="SAM" id="MobiDB-lite"/>
    </source>
</evidence>
<reference evidence="4" key="1">
    <citation type="journal article" date="2013" name="Nature">
        <title>Pan genome of the phytoplankton Emiliania underpins its global distribution.</title>
        <authorList>
            <person name="Read B.A."/>
            <person name="Kegel J."/>
            <person name="Klute M.J."/>
            <person name="Kuo A."/>
            <person name="Lefebvre S.C."/>
            <person name="Maumus F."/>
            <person name="Mayer C."/>
            <person name="Miller J."/>
            <person name="Monier A."/>
            <person name="Salamov A."/>
            <person name="Young J."/>
            <person name="Aguilar M."/>
            <person name="Claverie J.M."/>
            <person name="Frickenhaus S."/>
            <person name="Gonzalez K."/>
            <person name="Herman E.K."/>
            <person name="Lin Y.C."/>
            <person name="Napier J."/>
            <person name="Ogata H."/>
            <person name="Sarno A.F."/>
            <person name="Shmutz J."/>
            <person name="Schroeder D."/>
            <person name="de Vargas C."/>
            <person name="Verret F."/>
            <person name="von Dassow P."/>
            <person name="Valentin K."/>
            <person name="Van de Peer Y."/>
            <person name="Wheeler G."/>
            <person name="Dacks J.B."/>
            <person name="Delwiche C.F."/>
            <person name="Dyhrman S.T."/>
            <person name="Glockner G."/>
            <person name="John U."/>
            <person name="Richards T."/>
            <person name="Worden A.Z."/>
            <person name="Zhang X."/>
            <person name="Grigoriev I.V."/>
            <person name="Allen A.E."/>
            <person name="Bidle K."/>
            <person name="Borodovsky M."/>
            <person name="Bowler C."/>
            <person name="Brownlee C."/>
            <person name="Cock J.M."/>
            <person name="Elias M."/>
            <person name="Gladyshev V.N."/>
            <person name="Groth M."/>
            <person name="Guda C."/>
            <person name="Hadaegh A."/>
            <person name="Iglesias-Rodriguez M.D."/>
            <person name="Jenkins J."/>
            <person name="Jones B.M."/>
            <person name="Lawson T."/>
            <person name="Leese F."/>
            <person name="Lindquist E."/>
            <person name="Lobanov A."/>
            <person name="Lomsadze A."/>
            <person name="Malik S.B."/>
            <person name="Marsh M.E."/>
            <person name="Mackinder L."/>
            <person name="Mock T."/>
            <person name="Mueller-Roeber B."/>
            <person name="Pagarete A."/>
            <person name="Parker M."/>
            <person name="Probert I."/>
            <person name="Quesneville H."/>
            <person name="Raines C."/>
            <person name="Rensing S.A."/>
            <person name="Riano-Pachon D.M."/>
            <person name="Richier S."/>
            <person name="Rokitta S."/>
            <person name="Shiraiwa Y."/>
            <person name="Soanes D.M."/>
            <person name="van der Giezen M."/>
            <person name="Wahlund T.M."/>
            <person name="Williams B."/>
            <person name="Wilson W."/>
            <person name="Wolfe G."/>
            <person name="Wurch L.L."/>
        </authorList>
    </citation>
    <scope>NUCLEOTIDE SEQUENCE</scope>
</reference>
<dbReference type="EnsemblProtists" id="EOD32777">
    <property type="protein sequence ID" value="EOD32777"/>
    <property type="gene ID" value="EMIHUDRAFT_230361"/>
</dbReference>